<dbReference type="Proteomes" id="UP000640333">
    <property type="component" value="Unassembled WGS sequence"/>
</dbReference>
<comment type="subcellular location">
    <subcellularLocation>
        <location evidence="1">Cell inner membrane</location>
        <topology evidence="1">Single-pass membrane protein</topology>
    </subcellularLocation>
</comment>
<keyword evidence="6 11" id="KW-0812">Transmembrane</keyword>
<reference evidence="13" key="1">
    <citation type="submission" date="2020-10" db="EMBL/GenBank/DDBJ databases">
        <title>Bacterium isolated from coastal waters sediment.</title>
        <authorList>
            <person name="Chen R.-J."/>
            <person name="Lu D.-C."/>
            <person name="Zhu K.-L."/>
            <person name="Du Z.-J."/>
        </authorList>
    </citation>
    <scope>NUCLEOTIDE SEQUENCE</scope>
    <source>
        <strain evidence="13">N1Y112</strain>
    </source>
</reference>
<keyword evidence="5" id="KW-0997">Cell inner membrane</keyword>
<feature type="transmembrane region" description="Helical" evidence="11">
    <location>
        <begin position="30"/>
        <end position="55"/>
    </location>
</feature>
<evidence type="ECO:0000256" key="10">
    <source>
        <dbReference type="ARBA" id="ARBA00030775"/>
    </source>
</evidence>
<feature type="domain" description="General secretion pathway GspH" evidence="12">
    <location>
        <begin position="65"/>
        <end position="166"/>
    </location>
</feature>
<dbReference type="Pfam" id="PF07963">
    <property type="entry name" value="N_methyl"/>
    <property type="match status" value="1"/>
</dbReference>
<dbReference type="GO" id="GO:0015628">
    <property type="term" value="P:protein secretion by the type II secretion system"/>
    <property type="evidence" value="ECO:0007669"/>
    <property type="project" value="InterPro"/>
</dbReference>
<keyword evidence="8 11" id="KW-0472">Membrane</keyword>
<evidence type="ECO:0000256" key="2">
    <source>
        <dbReference type="ARBA" id="ARBA00021549"/>
    </source>
</evidence>
<dbReference type="PROSITE" id="PS00409">
    <property type="entry name" value="PROKAR_NTER_METHYL"/>
    <property type="match status" value="1"/>
</dbReference>
<keyword evidence="3" id="KW-1003">Cell membrane</keyword>
<keyword evidence="7 11" id="KW-1133">Transmembrane helix</keyword>
<dbReference type="Pfam" id="PF12019">
    <property type="entry name" value="GspH"/>
    <property type="match status" value="1"/>
</dbReference>
<gene>
    <name evidence="13" type="ORF">IOQ59_06985</name>
</gene>
<dbReference type="GO" id="GO:0005886">
    <property type="term" value="C:plasma membrane"/>
    <property type="evidence" value="ECO:0007669"/>
    <property type="project" value="UniProtKB-SubCell"/>
</dbReference>
<keyword evidence="4" id="KW-0488">Methylation</keyword>
<evidence type="ECO:0000256" key="9">
    <source>
        <dbReference type="ARBA" id="ARBA00025772"/>
    </source>
</evidence>
<evidence type="ECO:0000313" key="14">
    <source>
        <dbReference type="Proteomes" id="UP000640333"/>
    </source>
</evidence>
<comment type="similarity">
    <text evidence="9">Belongs to the GSP H family.</text>
</comment>
<evidence type="ECO:0000259" key="12">
    <source>
        <dbReference type="Pfam" id="PF12019"/>
    </source>
</evidence>
<keyword evidence="14" id="KW-1185">Reference proteome</keyword>
<evidence type="ECO:0000313" key="13">
    <source>
        <dbReference type="EMBL" id="MBE9397004.1"/>
    </source>
</evidence>
<evidence type="ECO:0000256" key="3">
    <source>
        <dbReference type="ARBA" id="ARBA00022475"/>
    </source>
</evidence>
<comment type="caution">
    <text evidence="13">The sequence shown here is derived from an EMBL/GenBank/DDBJ whole genome shotgun (WGS) entry which is preliminary data.</text>
</comment>
<dbReference type="EMBL" id="JADEYS010000005">
    <property type="protein sequence ID" value="MBE9397004.1"/>
    <property type="molecule type" value="Genomic_DNA"/>
</dbReference>
<evidence type="ECO:0000256" key="7">
    <source>
        <dbReference type="ARBA" id="ARBA00022989"/>
    </source>
</evidence>
<dbReference type="InterPro" id="IPR012902">
    <property type="entry name" value="N_methyl_site"/>
</dbReference>
<organism evidence="13 14">
    <name type="scientific">Pontibacterium sinense</name>
    <dbReference type="NCBI Taxonomy" id="2781979"/>
    <lineage>
        <taxon>Bacteria</taxon>
        <taxon>Pseudomonadati</taxon>
        <taxon>Pseudomonadota</taxon>
        <taxon>Gammaproteobacteria</taxon>
        <taxon>Oceanospirillales</taxon>
        <taxon>Oceanospirillaceae</taxon>
        <taxon>Pontibacterium</taxon>
    </lineage>
</organism>
<evidence type="ECO:0000256" key="11">
    <source>
        <dbReference type="SAM" id="Phobius"/>
    </source>
</evidence>
<evidence type="ECO:0000256" key="8">
    <source>
        <dbReference type="ARBA" id="ARBA00023136"/>
    </source>
</evidence>
<name>A0A8J7JYY0_9GAMM</name>
<dbReference type="InterPro" id="IPR022346">
    <property type="entry name" value="T2SS_GspH"/>
</dbReference>
<accession>A0A8J7JYY0</accession>
<dbReference type="RefSeq" id="WP_193952554.1">
    <property type="nucleotide sequence ID" value="NZ_JADEYS010000005.1"/>
</dbReference>
<evidence type="ECO:0000256" key="4">
    <source>
        <dbReference type="ARBA" id="ARBA00022481"/>
    </source>
</evidence>
<dbReference type="SUPFAM" id="SSF54523">
    <property type="entry name" value="Pili subunits"/>
    <property type="match status" value="1"/>
</dbReference>
<dbReference type="NCBIfam" id="TIGR02532">
    <property type="entry name" value="IV_pilin_GFxxxE"/>
    <property type="match status" value="1"/>
</dbReference>
<evidence type="ECO:0000256" key="6">
    <source>
        <dbReference type="ARBA" id="ARBA00022692"/>
    </source>
</evidence>
<sequence>MNQKSLIERLSLNMESRVVFKKVKDRGFTLVELMITLAILAILMTVAVPNFGLFVQTGRMDTIQNRLVASLAQARSEAIRRGEDVTVAFTVSGGRVTQWLSTDEGGDSIRQESGSDANVSLTLSAAQNTVVFTRDGELSSASDVCFVVDDGDSATDVRYVQLNAVGRARAWDGETDDTVCGSGS</sequence>
<dbReference type="GO" id="GO:0015627">
    <property type="term" value="C:type II protein secretion system complex"/>
    <property type="evidence" value="ECO:0007669"/>
    <property type="project" value="InterPro"/>
</dbReference>
<dbReference type="InterPro" id="IPR045584">
    <property type="entry name" value="Pilin-like"/>
</dbReference>
<proteinExistence type="inferred from homology"/>
<evidence type="ECO:0000256" key="1">
    <source>
        <dbReference type="ARBA" id="ARBA00004377"/>
    </source>
</evidence>
<dbReference type="Gene3D" id="3.55.40.10">
    <property type="entry name" value="minor pseudopilin epsh domain"/>
    <property type="match status" value="1"/>
</dbReference>
<evidence type="ECO:0000256" key="5">
    <source>
        <dbReference type="ARBA" id="ARBA00022519"/>
    </source>
</evidence>
<protein>
    <recommendedName>
        <fullName evidence="2">Type II secretion system protein H</fullName>
    </recommendedName>
    <alternativeName>
        <fullName evidence="10">General secretion pathway protein H</fullName>
    </alternativeName>
</protein>
<dbReference type="AlphaFoldDB" id="A0A8J7JYY0"/>